<keyword evidence="1" id="KW-0472">Membrane</keyword>
<gene>
    <name evidence="2" type="ORF">GCM10022229_25990</name>
</gene>
<dbReference type="Proteomes" id="UP001501727">
    <property type="component" value="Unassembled WGS sequence"/>
</dbReference>
<evidence type="ECO:0000256" key="1">
    <source>
        <dbReference type="SAM" id="Phobius"/>
    </source>
</evidence>
<evidence type="ECO:0008006" key="4">
    <source>
        <dbReference type="Google" id="ProtNLM"/>
    </source>
</evidence>
<dbReference type="RefSeq" id="WP_344760435.1">
    <property type="nucleotide sequence ID" value="NZ_BAAAZU010000029.1"/>
</dbReference>
<comment type="caution">
    <text evidence="2">The sequence shown here is derived from an EMBL/GenBank/DDBJ whole genome shotgun (WGS) entry which is preliminary data.</text>
</comment>
<evidence type="ECO:0000313" key="2">
    <source>
        <dbReference type="EMBL" id="GAA3931224.1"/>
    </source>
</evidence>
<proteinExistence type="predicted"/>
<name>A0ABP7MVW1_9GAMM</name>
<feature type="transmembrane region" description="Helical" evidence="1">
    <location>
        <begin position="40"/>
        <end position="58"/>
    </location>
</feature>
<reference evidence="3" key="1">
    <citation type="journal article" date="2019" name="Int. J. Syst. Evol. Microbiol.">
        <title>The Global Catalogue of Microorganisms (GCM) 10K type strain sequencing project: providing services to taxonomists for standard genome sequencing and annotation.</title>
        <authorList>
            <consortium name="The Broad Institute Genomics Platform"/>
            <consortium name="The Broad Institute Genome Sequencing Center for Infectious Disease"/>
            <person name="Wu L."/>
            <person name="Ma J."/>
        </authorList>
    </citation>
    <scope>NUCLEOTIDE SEQUENCE [LARGE SCALE GENOMIC DNA]</scope>
    <source>
        <strain evidence="3">JCM 16916</strain>
    </source>
</reference>
<organism evidence="2 3">
    <name type="scientific">Luteimonas lutimaris</name>
    <dbReference type="NCBI Taxonomy" id="698645"/>
    <lineage>
        <taxon>Bacteria</taxon>
        <taxon>Pseudomonadati</taxon>
        <taxon>Pseudomonadota</taxon>
        <taxon>Gammaproteobacteria</taxon>
        <taxon>Lysobacterales</taxon>
        <taxon>Lysobacteraceae</taxon>
        <taxon>Luteimonas</taxon>
    </lineage>
</organism>
<keyword evidence="1" id="KW-0812">Transmembrane</keyword>
<evidence type="ECO:0000313" key="3">
    <source>
        <dbReference type="Proteomes" id="UP001501727"/>
    </source>
</evidence>
<protein>
    <recommendedName>
        <fullName evidence="4">3-oxoacyl-ACP synthase</fullName>
    </recommendedName>
</protein>
<feature type="transmembrane region" description="Helical" evidence="1">
    <location>
        <begin position="9"/>
        <end position="28"/>
    </location>
</feature>
<dbReference type="EMBL" id="BAAAZU010000029">
    <property type="protein sequence ID" value="GAA3931224.1"/>
    <property type="molecule type" value="Genomic_DNA"/>
</dbReference>
<sequence length="490" mass="50610">MKLAGIGRVLLVVAAVFVAVWLCVILYWRSSGATPGGTQMLLLLGVLPVGLLGGIWLLRRARASRAGAAPAEEPKAVAAASGDETTFEATPPLHCLAAALWLPCGDDAGQVLAALPAPQRPGLHPKFRDRDGLPVFTAHVERLETEGFADTVAASAEAGRQLDQDEERVRALALLEPVATELFDAAALLLPPLPVAEERVIAGLRRTEGHDVRVAVRVHALLPMSWETPLRQAVADWLLELALASGIDRRRIVLDVVPADGAVTAWGLLDAIAGGTADGEAWHLVLACDSLVGERSVQRLIATGRLMDSRRSEGVVPGEGAAGVLLRPSVAPEISGSGQDPAQAVALHRASRAVLAAGMQPRAAARSTGELMSLALRRADVEADAVALVLTDADQRPSRAVEASAGAAAACPELDISTQCGALGVPCGETGHVAPIALLALGTAQVRASMQAVLLLSLGAGLERMAAVIAPQAPEDRSPEQAGDAPAAAT</sequence>
<keyword evidence="1" id="KW-1133">Transmembrane helix</keyword>
<accession>A0ABP7MVW1</accession>
<keyword evidence="3" id="KW-1185">Reference proteome</keyword>